<dbReference type="EnsemblPlants" id="ONIVA10G09670.2">
    <property type="protein sequence ID" value="ONIVA10G09670.2"/>
    <property type="gene ID" value="ONIVA10G09670"/>
</dbReference>
<evidence type="ECO:0000313" key="2">
    <source>
        <dbReference type="EnsemblPlants" id="ONIVA10G09670.2"/>
    </source>
</evidence>
<feature type="compositionally biased region" description="Basic and acidic residues" evidence="1">
    <location>
        <begin position="22"/>
        <end position="32"/>
    </location>
</feature>
<accession>A0A0E0IS77</accession>
<dbReference type="Proteomes" id="UP000006591">
    <property type="component" value="Chromosome 10"/>
</dbReference>
<feature type="region of interest" description="Disordered" evidence="1">
    <location>
        <begin position="1"/>
        <end position="37"/>
    </location>
</feature>
<dbReference type="Gramene" id="ONIVA10G09670.2">
    <property type="protein sequence ID" value="ONIVA10G09670.2"/>
    <property type="gene ID" value="ONIVA10G09670"/>
</dbReference>
<name>A0A0E0IS77_ORYNI</name>
<reference evidence="2" key="2">
    <citation type="submission" date="2018-04" db="EMBL/GenBank/DDBJ databases">
        <title>OnivRS2 (Oryza nivara Reference Sequence Version 2).</title>
        <authorList>
            <person name="Zhang J."/>
            <person name="Kudrna D."/>
            <person name="Lee S."/>
            <person name="Talag J."/>
            <person name="Rajasekar S."/>
            <person name="Welchert J."/>
            <person name="Hsing Y.-I."/>
            <person name="Wing R.A."/>
        </authorList>
    </citation>
    <scope>NUCLEOTIDE SEQUENCE [LARGE SCALE GENOMIC DNA]</scope>
</reference>
<sequence>MVVKQMQQRRRREDWAGATSGWEERAPPDPRRWRTPAVRTSWRDGCTAAAIAKVPDIICMARRAKLTIYLKPKEIHDKCGTINTCKIDTKTKLGGGGDCIYQGLFYNLHNIQSSLPKNDRSAKSSLRPFCNILKKSDGTVGMPILRSRRVPPSEMMVIGDEGDP</sequence>
<dbReference type="AlphaFoldDB" id="A0A0E0IS77"/>
<dbReference type="OMA" id="KGGEDCI"/>
<reference evidence="2" key="1">
    <citation type="submission" date="2015-04" db="UniProtKB">
        <authorList>
            <consortium name="EnsemblPlants"/>
        </authorList>
    </citation>
    <scope>IDENTIFICATION</scope>
    <source>
        <strain evidence="2">SL10</strain>
    </source>
</reference>
<keyword evidence="3" id="KW-1185">Reference proteome</keyword>
<organism evidence="2">
    <name type="scientific">Oryza nivara</name>
    <name type="common">Indian wild rice</name>
    <name type="synonym">Oryza sativa f. spontanea</name>
    <dbReference type="NCBI Taxonomy" id="4536"/>
    <lineage>
        <taxon>Eukaryota</taxon>
        <taxon>Viridiplantae</taxon>
        <taxon>Streptophyta</taxon>
        <taxon>Embryophyta</taxon>
        <taxon>Tracheophyta</taxon>
        <taxon>Spermatophyta</taxon>
        <taxon>Magnoliopsida</taxon>
        <taxon>Liliopsida</taxon>
        <taxon>Poales</taxon>
        <taxon>Poaceae</taxon>
        <taxon>BOP clade</taxon>
        <taxon>Oryzoideae</taxon>
        <taxon>Oryzeae</taxon>
        <taxon>Oryzinae</taxon>
        <taxon>Oryza</taxon>
    </lineage>
</organism>
<protein>
    <submittedName>
        <fullName evidence="2">Uncharacterized protein</fullName>
    </submittedName>
</protein>
<dbReference type="HOGENOM" id="CLU_154875_0_0_1"/>
<evidence type="ECO:0000313" key="3">
    <source>
        <dbReference type="Proteomes" id="UP000006591"/>
    </source>
</evidence>
<proteinExistence type="predicted"/>
<evidence type="ECO:0000256" key="1">
    <source>
        <dbReference type="SAM" id="MobiDB-lite"/>
    </source>
</evidence>